<comment type="caution">
    <text evidence="1">The sequence shown here is derived from an EMBL/GenBank/DDBJ whole genome shotgun (WGS) entry which is preliminary data.</text>
</comment>
<organism evidence="1 2">
    <name type="scientific">Comamonas testosteroni</name>
    <name type="common">Pseudomonas testosteroni</name>
    <dbReference type="NCBI Taxonomy" id="285"/>
    <lineage>
        <taxon>Bacteria</taxon>
        <taxon>Pseudomonadati</taxon>
        <taxon>Pseudomonadota</taxon>
        <taxon>Betaproteobacteria</taxon>
        <taxon>Burkholderiales</taxon>
        <taxon>Comamonadaceae</taxon>
        <taxon>Comamonas</taxon>
    </lineage>
</organism>
<keyword evidence="2" id="KW-1185">Reference proteome</keyword>
<evidence type="ECO:0000313" key="1">
    <source>
        <dbReference type="EMBL" id="RGE42945.1"/>
    </source>
</evidence>
<dbReference type="Proteomes" id="UP000261948">
    <property type="component" value="Unassembled WGS sequence"/>
</dbReference>
<sequence length="380" mass="41189">MHDVLFSRLRSGAFAGVVALLASVVPTASSSREAALPASDPKLEQLGQTWEEGLKKGMALVIMAAPSVPVGKELSGFELALNIYSGSTVWTTPTGGRAPAGLPLLVGSYDNGDYLVMLLPAGTYGMTEIWAQMPARKVTDQIATKTPKTRELGTVEFGRGTYTDVVYHSEWRPPTTKVVRERVQYCTSVYVYMGGCAYVHTDVVDKEVQTAPGYNAVVGEELTDDNALGMHVKLRKPLASITLAPGEVIFTEGLAFSLPGFIGFGERACRETEKKTLRCELNGVAAQTIPVAPDAFPAKEPLRMRPSTYRHLRTDQPLDTWKSIRGLDAGPGYAVSASMHAVLQRAQYRPLQMHAQQSSKVLTGWRGKGYLVQLTPATVD</sequence>
<reference evidence="1 2" key="1">
    <citation type="submission" date="2018-08" db="EMBL/GenBank/DDBJ databases">
        <title>Comamonas testosteroni strain SWCO2.</title>
        <authorList>
            <person name="Jiang N."/>
            <person name="Zhang X.Z."/>
        </authorList>
    </citation>
    <scope>NUCLEOTIDE SEQUENCE [LARGE SCALE GENOMIC DNA]</scope>
    <source>
        <strain evidence="1 2">SWCO2</strain>
    </source>
</reference>
<protein>
    <submittedName>
        <fullName evidence="1">Uncharacterized protein</fullName>
    </submittedName>
</protein>
<accession>A0A373FHI0</accession>
<name>A0A373FHI0_COMTE</name>
<dbReference type="AlphaFoldDB" id="A0A373FHI0"/>
<gene>
    <name evidence="1" type="ORF">DZC30_15950</name>
</gene>
<evidence type="ECO:0000313" key="2">
    <source>
        <dbReference type="Proteomes" id="UP000261948"/>
    </source>
</evidence>
<proteinExistence type="predicted"/>
<dbReference type="EMBL" id="QURR01000021">
    <property type="protein sequence ID" value="RGE42945.1"/>
    <property type="molecule type" value="Genomic_DNA"/>
</dbReference>